<evidence type="ECO:0000313" key="4">
    <source>
        <dbReference type="EnsemblProtists" id="PYU1_T014076"/>
    </source>
</evidence>
<sequence length="294" mass="30356">MKAARTIRASSALLLLSILLLAVAVRASADASAKLENNDNVLVNDGATFSAAVSGCGLCQQTGQCDHAFRGSPGQFCLTLVSGAPCCCPSDAQCVLSNTYNCRCRRSVASGATSPNVRVVTHTSTSTSVSGPSLFVLMILLCCVCCCCCASRRSQHHHHRDYYAQPVYTSTQYGSAVPEAKNYDNDMGTYPSQTVYGGRGYAAYPTAPPAYDERGDDRDHYHGGGGNGLATGAVGALAGLAAGAYLGSAFSGNSGGEHRETTEYFGGDSGFGQSTYEFSGDTGGDDGGDFAGDS</sequence>
<accession>K3XA27</accession>
<organism evidence="4 5">
    <name type="scientific">Globisporangium ultimum (strain ATCC 200006 / CBS 805.95 / DAOM BR144)</name>
    <name type="common">Pythium ultimum</name>
    <dbReference type="NCBI Taxonomy" id="431595"/>
    <lineage>
        <taxon>Eukaryota</taxon>
        <taxon>Sar</taxon>
        <taxon>Stramenopiles</taxon>
        <taxon>Oomycota</taxon>
        <taxon>Peronosporomycetes</taxon>
        <taxon>Pythiales</taxon>
        <taxon>Pythiaceae</taxon>
        <taxon>Globisporangium</taxon>
    </lineage>
</organism>
<feature type="region of interest" description="Disordered" evidence="1">
    <location>
        <begin position="266"/>
        <end position="294"/>
    </location>
</feature>
<dbReference type="Proteomes" id="UP000019132">
    <property type="component" value="Unassembled WGS sequence"/>
</dbReference>
<reference evidence="5" key="1">
    <citation type="journal article" date="2010" name="Genome Biol.">
        <title>Genome sequence of the necrotrophic plant pathogen Pythium ultimum reveals original pathogenicity mechanisms and effector repertoire.</title>
        <authorList>
            <person name="Levesque C.A."/>
            <person name="Brouwer H."/>
            <person name="Cano L."/>
            <person name="Hamilton J.P."/>
            <person name="Holt C."/>
            <person name="Huitema E."/>
            <person name="Raffaele S."/>
            <person name="Robideau G.P."/>
            <person name="Thines M."/>
            <person name="Win J."/>
            <person name="Zerillo M.M."/>
            <person name="Beakes G.W."/>
            <person name="Boore J.L."/>
            <person name="Busam D."/>
            <person name="Dumas B."/>
            <person name="Ferriera S."/>
            <person name="Fuerstenberg S.I."/>
            <person name="Gachon C.M."/>
            <person name="Gaulin E."/>
            <person name="Govers F."/>
            <person name="Grenville-Briggs L."/>
            <person name="Horner N."/>
            <person name="Hostetler J."/>
            <person name="Jiang R.H."/>
            <person name="Johnson J."/>
            <person name="Krajaejun T."/>
            <person name="Lin H."/>
            <person name="Meijer H.J."/>
            <person name="Moore B."/>
            <person name="Morris P."/>
            <person name="Phuntmart V."/>
            <person name="Puiu D."/>
            <person name="Shetty J."/>
            <person name="Stajich J.E."/>
            <person name="Tripathy S."/>
            <person name="Wawra S."/>
            <person name="van West P."/>
            <person name="Whitty B.R."/>
            <person name="Coutinho P.M."/>
            <person name="Henrissat B."/>
            <person name="Martin F."/>
            <person name="Thomas P.D."/>
            <person name="Tyler B.M."/>
            <person name="De Vries R.P."/>
            <person name="Kamoun S."/>
            <person name="Yandell M."/>
            <person name="Tisserat N."/>
            <person name="Buell C.R."/>
        </authorList>
    </citation>
    <scope>NUCLEOTIDE SEQUENCE</scope>
    <source>
        <strain evidence="5">DAOM:BR144</strain>
    </source>
</reference>
<keyword evidence="2" id="KW-0472">Membrane</keyword>
<dbReference type="HOGENOM" id="CLU_910528_0_0_1"/>
<dbReference type="AlphaFoldDB" id="K3XA27"/>
<protein>
    <submittedName>
        <fullName evidence="4">Uncharacterized protein</fullName>
    </submittedName>
</protein>
<reference evidence="5" key="2">
    <citation type="submission" date="2010-04" db="EMBL/GenBank/DDBJ databases">
        <authorList>
            <person name="Buell R."/>
            <person name="Hamilton J."/>
            <person name="Hostetler J."/>
        </authorList>
    </citation>
    <scope>NUCLEOTIDE SEQUENCE [LARGE SCALE GENOMIC DNA]</scope>
    <source>
        <strain evidence="5">DAOM:BR144</strain>
    </source>
</reference>
<proteinExistence type="predicted"/>
<dbReference type="eggNOG" id="ENOG502S56G">
    <property type="taxonomic scope" value="Eukaryota"/>
</dbReference>
<name>K3XA27_GLOUD</name>
<dbReference type="InParanoid" id="K3XA27"/>
<keyword evidence="2" id="KW-1133">Transmembrane helix</keyword>
<feature type="signal peptide" evidence="3">
    <location>
        <begin position="1"/>
        <end position="27"/>
    </location>
</feature>
<feature type="chain" id="PRO_5003868551" evidence="3">
    <location>
        <begin position="28"/>
        <end position="294"/>
    </location>
</feature>
<keyword evidence="2" id="KW-0812">Transmembrane</keyword>
<dbReference type="OMA" id="YESSPYR"/>
<keyword evidence="5" id="KW-1185">Reference proteome</keyword>
<evidence type="ECO:0000256" key="2">
    <source>
        <dbReference type="SAM" id="Phobius"/>
    </source>
</evidence>
<dbReference type="EnsemblProtists" id="PYU1_T014076">
    <property type="protein sequence ID" value="PYU1_T014076"/>
    <property type="gene ID" value="PYU1_G014047"/>
</dbReference>
<reference evidence="4" key="3">
    <citation type="submission" date="2015-02" db="UniProtKB">
        <authorList>
            <consortium name="EnsemblProtists"/>
        </authorList>
    </citation>
    <scope>IDENTIFICATION</scope>
    <source>
        <strain evidence="4">DAOM BR144</strain>
    </source>
</reference>
<dbReference type="EMBL" id="GL376563">
    <property type="status" value="NOT_ANNOTATED_CDS"/>
    <property type="molecule type" value="Genomic_DNA"/>
</dbReference>
<evidence type="ECO:0000256" key="3">
    <source>
        <dbReference type="SAM" id="SignalP"/>
    </source>
</evidence>
<evidence type="ECO:0000256" key="1">
    <source>
        <dbReference type="SAM" id="MobiDB-lite"/>
    </source>
</evidence>
<keyword evidence="3" id="KW-0732">Signal</keyword>
<feature type="transmembrane region" description="Helical" evidence="2">
    <location>
        <begin position="133"/>
        <end position="151"/>
    </location>
</feature>
<dbReference type="VEuPathDB" id="FungiDB:PYU1_G014047"/>
<evidence type="ECO:0000313" key="5">
    <source>
        <dbReference type="Proteomes" id="UP000019132"/>
    </source>
</evidence>